<dbReference type="PATRIC" id="fig|1331060.3.peg.4246"/>
<sequence length="277" mass="29427">MTLSGKTLFITGGSRGIGQAIALRAARDGANVIIAAKTAEPHRTLPGTIYTVAEEVEAAGGRALPVVLDVRDADAIEAAVNAAVAKFGGIDVCVNNASAIDLSQSLDIDVKRFDLIHQINVRGTFLVSRACIPHLRKSENPHILAMSPPLDLRPEWLGAHLGYSMSKFGMTMVMMGMANEFQSDSIACNTLWPRTTIATAAVEFALGGEAMLRQSRTPQIMADAAYAIITKPAKSFTGHCLVDDSVLRDEGVIDFDCYAAAPGNPLMADIFIDPATV</sequence>
<keyword evidence="5" id="KW-0576">Peroxisome</keyword>
<evidence type="ECO:0000256" key="3">
    <source>
        <dbReference type="ARBA" id="ARBA00022857"/>
    </source>
</evidence>
<comment type="subcellular location">
    <subcellularLocation>
        <location evidence="1">Peroxisome</location>
    </subcellularLocation>
</comment>
<dbReference type="Pfam" id="PF00106">
    <property type="entry name" value="adh_short"/>
    <property type="match status" value="1"/>
</dbReference>
<proteinExistence type="inferred from homology"/>
<dbReference type="FunFam" id="3.40.50.720:FF:000301">
    <property type="entry name" value="Hydroxysteroid dehydrogenase like 2"/>
    <property type="match status" value="1"/>
</dbReference>
<dbReference type="NCBIfam" id="NF006133">
    <property type="entry name" value="PRK08278.1"/>
    <property type="match status" value="1"/>
</dbReference>
<dbReference type="PANTHER" id="PTHR42808:SF3">
    <property type="entry name" value="HYDROXYSTEROID DEHYDROGENASE-LIKE PROTEIN 2"/>
    <property type="match status" value="1"/>
</dbReference>
<evidence type="ECO:0000256" key="2">
    <source>
        <dbReference type="ARBA" id="ARBA00006484"/>
    </source>
</evidence>
<evidence type="ECO:0000256" key="5">
    <source>
        <dbReference type="ARBA" id="ARBA00023140"/>
    </source>
</evidence>
<name>T0H670_9SPHN</name>
<dbReference type="InterPro" id="IPR002347">
    <property type="entry name" value="SDR_fam"/>
</dbReference>
<evidence type="ECO:0008006" key="8">
    <source>
        <dbReference type="Google" id="ProtNLM"/>
    </source>
</evidence>
<dbReference type="Proteomes" id="UP000015531">
    <property type="component" value="Unassembled WGS sequence"/>
</dbReference>
<comment type="caution">
    <text evidence="6">The sequence shown here is derived from an EMBL/GenBank/DDBJ whole genome shotgun (WGS) entry which is preliminary data.</text>
</comment>
<keyword evidence="7" id="KW-1185">Reference proteome</keyword>
<keyword evidence="4" id="KW-0560">Oxidoreductase</keyword>
<dbReference type="OrthoDB" id="9810935at2"/>
<dbReference type="AlphaFoldDB" id="T0H670"/>
<dbReference type="InterPro" id="IPR051935">
    <property type="entry name" value="HSDL2"/>
</dbReference>
<dbReference type="GO" id="GO:0016491">
    <property type="term" value="F:oxidoreductase activity"/>
    <property type="evidence" value="ECO:0007669"/>
    <property type="project" value="UniProtKB-KW"/>
</dbReference>
<evidence type="ECO:0000313" key="7">
    <source>
        <dbReference type="Proteomes" id="UP000015531"/>
    </source>
</evidence>
<dbReference type="SUPFAM" id="SSF51735">
    <property type="entry name" value="NAD(P)-binding Rossmann-fold domains"/>
    <property type="match status" value="1"/>
</dbReference>
<comment type="similarity">
    <text evidence="2">Belongs to the short-chain dehydrogenases/reductases (SDR) family.</text>
</comment>
<evidence type="ECO:0000256" key="4">
    <source>
        <dbReference type="ARBA" id="ARBA00023002"/>
    </source>
</evidence>
<dbReference type="PRINTS" id="PR00081">
    <property type="entry name" value="GDHRDH"/>
</dbReference>
<dbReference type="PANTHER" id="PTHR42808">
    <property type="entry name" value="HYDROXYSTEROID DEHYDROGENASE-LIKE PROTEIN 2"/>
    <property type="match status" value="1"/>
</dbReference>
<dbReference type="eggNOG" id="COG1028">
    <property type="taxonomic scope" value="Bacteria"/>
</dbReference>
<accession>T0H670</accession>
<evidence type="ECO:0000313" key="6">
    <source>
        <dbReference type="EMBL" id="EQB11796.1"/>
    </source>
</evidence>
<dbReference type="PROSITE" id="PS00061">
    <property type="entry name" value="ADH_SHORT"/>
    <property type="match status" value="1"/>
</dbReference>
<keyword evidence="3" id="KW-0521">NADP</keyword>
<evidence type="ECO:0000256" key="1">
    <source>
        <dbReference type="ARBA" id="ARBA00004275"/>
    </source>
</evidence>
<gene>
    <name evidence="6" type="ORF">RLDS_21955</name>
</gene>
<protein>
    <recommendedName>
        <fullName evidence="8">Short-chain dehydrogenase</fullName>
    </recommendedName>
</protein>
<dbReference type="Gene3D" id="3.40.50.720">
    <property type="entry name" value="NAD(P)-binding Rossmann-like Domain"/>
    <property type="match status" value="1"/>
</dbReference>
<dbReference type="InterPro" id="IPR020904">
    <property type="entry name" value="Sc_DH/Rdtase_CS"/>
</dbReference>
<dbReference type="EMBL" id="ATDP01000106">
    <property type="protein sequence ID" value="EQB11796.1"/>
    <property type="molecule type" value="Genomic_DNA"/>
</dbReference>
<organism evidence="6 7">
    <name type="scientific">Sphingobium lactosutens DS20</name>
    <dbReference type="NCBI Taxonomy" id="1331060"/>
    <lineage>
        <taxon>Bacteria</taxon>
        <taxon>Pseudomonadati</taxon>
        <taxon>Pseudomonadota</taxon>
        <taxon>Alphaproteobacteria</taxon>
        <taxon>Sphingomonadales</taxon>
        <taxon>Sphingomonadaceae</taxon>
        <taxon>Sphingobium</taxon>
    </lineage>
</organism>
<dbReference type="RefSeq" id="WP_021227861.1">
    <property type="nucleotide sequence ID" value="NZ_ATDP01000106.1"/>
</dbReference>
<reference evidence="6 7" key="1">
    <citation type="journal article" date="2013" name="Genome Announc.">
        <title>Draft Genome Sequence of Sphingobium lactosutens Strain DS20T, Isolated from a Hexachlorocyclohexane Dumpsite.</title>
        <authorList>
            <person name="Kumar R."/>
            <person name="Dwivedi V."/>
            <person name="Negi V."/>
            <person name="Khurana J.P."/>
            <person name="Lal R."/>
        </authorList>
    </citation>
    <scope>NUCLEOTIDE SEQUENCE [LARGE SCALE GENOMIC DNA]</scope>
    <source>
        <strain evidence="6 7">DS20</strain>
    </source>
</reference>
<dbReference type="InterPro" id="IPR036291">
    <property type="entry name" value="NAD(P)-bd_dom_sf"/>
</dbReference>